<accession>A0A3B3RJK1</accession>
<dbReference type="Ensembl" id="ENSPKIT00000035638.1">
    <property type="protein sequence ID" value="ENSPKIP00000018807.1"/>
    <property type="gene ID" value="ENSPKIG00000004235.1"/>
</dbReference>
<dbReference type="GO" id="GO:0045892">
    <property type="term" value="P:negative regulation of DNA-templated transcription"/>
    <property type="evidence" value="ECO:0007669"/>
    <property type="project" value="TreeGrafter"/>
</dbReference>
<evidence type="ECO:0000313" key="4">
    <source>
        <dbReference type="Ensembl" id="ENSPKIP00000018807.1"/>
    </source>
</evidence>
<dbReference type="CTD" id="562092"/>
<keyword evidence="5" id="KW-1185">Reference proteome</keyword>
<dbReference type="STRING" id="1676925.ENSPKIP00000018807"/>
<dbReference type="GeneTree" id="ENSGT00390000003282"/>
<name>A0A3B3RJK1_9TELE</name>
<dbReference type="GO" id="GO:0070121">
    <property type="term" value="P:Kupffer's vesicle development"/>
    <property type="evidence" value="ECO:0007669"/>
    <property type="project" value="Ensembl"/>
</dbReference>
<evidence type="ECO:0000313" key="5">
    <source>
        <dbReference type="Proteomes" id="UP000261540"/>
    </source>
</evidence>
<dbReference type="Pfam" id="PF15245">
    <property type="entry name" value="VGLL4"/>
    <property type="match status" value="1"/>
</dbReference>
<reference evidence="4" key="1">
    <citation type="submission" date="2025-08" db="UniProtKB">
        <authorList>
            <consortium name="Ensembl"/>
        </authorList>
    </citation>
    <scope>IDENTIFICATION</scope>
</reference>
<dbReference type="InterPro" id="IPR028184">
    <property type="entry name" value="VGLL4"/>
</dbReference>
<dbReference type="GO" id="GO:0061371">
    <property type="term" value="P:determination of heart left/right asymmetry"/>
    <property type="evidence" value="ECO:0007669"/>
    <property type="project" value="Ensembl"/>
</dbReference>
<dbReference type="GO" id="GO:0001223">
    <property type="term" value="F:transcription coactivator binding"/>
    <property type="evidence" value="ECO:0007669"/>
    <property type="project" value="TreeGrafter"/>
</dbReference>
<feature type="compositionally biased region" description="Basic and acidic residues" evidence="3">
    <location>
        <begin position="159"/>
        <end position="169"/>
    </location>
</feature>
<sequence>MAVANFHYITRMNSGFKVYILEGQPSLRTEDRHRQVPNERARLPLVLPTKRKRSVDHGLPGQLRPGKTSRLPFVLASEERLPFKNVTCSLQRKSSLSPPRSLPPSPQNSIVTTTTWSPSQSPSHRLSSPTHSPTDQWQSPSFDSPPMDEPLALIKKPRRAEGPEVDARSKGKLGGQVQMRPSVITCVSRSSSAHKLPDAKHRSSPAVTSPMAYDHVVEEHFRRSLGVDYNKASPHRISVSVSVDDHFAKALGEKWLQIKASSSSSSSSSSPLSSPSFSSSGASSPCSPCKGPEGGSEAGSEGTPPLSSTIK</sequence>
<organism evidence="4 5">
    <name type="scientific">Paramormyrops kingsleyae</name>
    <dbReference type="NCBI Taxonomy" id="1676925"/>
    <lineage>
        <taxon>Eukaryota</taxon>
        <taxon>Metazoa</taxon>
        <taxon>Chordata</taxon>
        <taxon>Craniata</taxon>
        <taxon>Vertebrata</taxon>
        <taxon>Euteleostomi</taxon>
        <taxon>Actinopterygii</taxon>
        <taxon>Neopterygii</taxon>
        <taxon>Teleostei</taxon>
        <taxon>Osteoglossocephala</taxon>
        <taxon>Osteoglossomorpha</taxon>
        <taxon>Osteoglossiformes</taxon>
        <taxon>Mormyridae</taxon>
        <taxon>Paramormyrops</taxon>
    </lineage>
</organism>
<evidence type="ECO:0000256" key="1">
    <source>
        <dbReference type="ARBA" id="ARBA00002229"/>
    </source>
</evidence>
<dbReference type="InterPro" id="IPR006627">
    <property type="entry name" value="TDU_repeat"/>
</dbReference>
<evidence type="ECO:0000256" key="2">
    <source>
        <dbReference type="ARBA" id="ARBA00025784"/>
    </source>
</evidence>
<comment type="similarity">
    <text evidence="2">Belongs to the vestigial family.</text>
</comment>
<feature type="region of interest" description="Disordered" evidence="3">
    <location>
        <begin position="259"/>
        <end position="311"/>
    </location>
</feature>
<dbReference type="SMART" id="SM00711">
    <property type="entry name" value="TDU"/>
    <property type="match status" value="2"/>
</dbReference>
<feature type="region of interest" description="Disordered" evidence="3">
    <location>
        <begin position="188"/>
        <end position="207"/>
    </location>
</feature>
<dbReference type="AlphaFoldDB" id="A0A3B3RJK1"/>
<dbReference type="KEGG" id="pki:111844678"/>
<comment type="function">
    <text evidence="1">May act as a specific coactivator for the mammalian TEFs.</text>
</comment>
<reference evidence="4" key="2">
    <citation type="submission" date="2025-09" db="UniProtKB">
        <authorList>
            <consortium name="Ensembl"/>
        </authorList>
    </citation>
    <scope>IDENTIFICATION</scope>
</reference>
<feature type="region of interest" description="Disordered" evidence="3">
    <location>
        <begin position="89"/>
        <end position="150"/>
    </location>
</feature>
<dbReference type="GO" id="GO:0060271">
    <property type="term" value="P:cilium assembly"/>
    <property type="evidence" value="ECO:0007669"/>
    <property type="project" value="Ensembl"/>
</dbReference>
<evidence type="ECO:0000256" key="3">
    <source>
        <dbReference type="SAM" id="MobiDB-lite"/>
    </source>
</evidence>
<dbReference type="GeneID" id="111844678"/>
<dbReference type="GO" id="GO:0048701">
    <property type="term" value="P:embryonic cranial skeleton morphogenesis"/>
    <property type="evidence" value="ECO:0007669"/>
    <property type="project" value="Ensembl"/>
</dbReference>
<dbReference type="OrthoDB" id="10040691at2759"/>
<dbReference type="PANTHER" id="PTHR17604">
    <property type="entry name" value="TRANSCRIPTION COFACTOR VESTIGIAL-LIKE PROTEIN 4"/>
    <property type="match status" value="1"/>
</dbReference>
<dbReference type="RefSeq" id="XP_023669122.1">
    <property type="nucleotide sequence ID" value="XM_023813354.2"/>
</dbReference>
<feature type="compositionally biased region" description="Low complexity" evidence="3">
    <location>
        <begin position="261"/>
        <end position="288"/>
    </location>
</feature>
<feature type="region of interest" description="Disordered" evidence="3">
    <location>
        <begin position="155"/>
        <end position="174"/>
    </location>
</feature>
<feature type="compositionally biased region" description="Low complexity" evidence="3">
    <location>
        <begin position="112"/>
        <end position="129"/>
    </location>
</feature>
<dbReference type="PANTHER" id="PTHR17604:SF4">
    <property type="entry name" value="VESTIGIAL-LIKE 4 LIKE"/>
    <property type="match status" value="1"/>
</dbReference>
<dbReference type="Proteomes" id="UP000261540">
    <property type="component" value="Unplaced"/>
</dbReference>
<proteinExistence type="inferred from homology"/>
<feature type="compositionally biased region" description="Polar residues" evidence="3">
    <location>
        <begin position="130"/>
        <end position="142"/>
    </location>
</feature>
<protein>
    <submittedName>
        <fullName evidence="4">Vestigial like 4 like</fullName>
    </submittedName>
</protein>